<dbReference type="Pfam" id="PF12802">
    <property type="entry name" value="MarR_2"/>
    <property type="match status" value="1"/>
</dbReference>
<name>A0A3N1ZVP3_9ACTN</name>
<evidence type="ECO:0000256" key="2">
    <source>
        <dbReference type="ARBA" id="ARBA00023125"/>
    </source>
</evidence>
<evidence type="ECO:0000256" key="3">
    <source>
        <dbReference type="ARBA" id="ARBA00023163"/>
    </source>
</evidence>
<comment type="caution">
    <text evidence="5">The sequence shown here is derived from an EMBL/GenBank/DDBJ whole genome shotgun (WGS) entry which is preliminary data.</text>
</comment>
<evidence type="ECO:0000313" key="6">
    <source>
        <dbReference type="Proteomes" id="UP000275749"/>
    </source>
</evidence>
<keyword evidence="1" id="KW-0805">Transcription regulation</keyword>
<dbReference type="InterPro" id="IPR023187">
    <property type="entry name" value="Tscrpt_reg_MarR-type_CS"/>
</dbReference>
<dbReference type="RefSeq" id="WP_211336633.1">
    <property type="nucleotide sequence ID" value="NZ_RKHG01000001.1"/>
</dbReference>
<dbReference type="PANTHER" id="PTHR33164:SF43">
    <property type="entry name" value="HTH-TYPE TRANSCRIPTIONAL REPRESSOR YETL"/>
    <property type="match status" value="1"/>
</dbReference>
<evidence type="ECO:0000313" key="5">
    <source>
        <dbReference type="EMBL" id="ROR54899.1"/>
    </source>
</evidence>
<dbReference type="Proteomes" id="UP000275749">
    <property type="component" value="Unassembled WGS sequence"/>
</dbReference>
<dbReference type="PROSITE" id="PS01117">
    <property type="entry name" value="HTH_MARR_1"/>
    <property type="match status" value="1"/>
</dbReference>
<dbReference type="Gene3D" id="1.10.10.10">
    <property type="entry name" value="Winged helix-like DNA-binding domain superfamily/Winged helix DNA-binding domain"/>
    <property type="match status" value="1"/>
</dbReference>
<dbReference type="PANTHER" id="PTHR33164">
    <property type="entry name" value="TRANSCRIPTIONAL REGULATOR, MARR FAMILY"/>
    <property type="match status" value="1"/>
</dbReference>
<gene>
    <name evidence="5" type="ORF">EDD41_2133</name>
</gene>
<dbReference type="AlphaFoldDB" id="A0A3N1ZVP3"/>
<evidence type="ECO:0000256" key="1">
    <source>
        <dbReference type="ARBA" id="ARBA00023015"/>
    </source>
</evidence>
<organism evidence="5 6">
    <name type="scientific">Luteococcus japonicus</name>
    <dbReference type="NCBI Taxonomy" id="33984"/>
    <lineage>
        <taxon>Bacteria</taxon>
        <taxon>Bacillati</taxon>
        <taxon>Actinomycetota</taxon>
        <taxon>Actinomycetes</taxon>
        <taxon>Propionibacteriales</taxon>
        <taxon>Propionibacteriaceae</taxon>
        <taxon>Luteococcus</taxon>
    </lineage>
</organism>
<feature type="domain" description="HTH marR-type" evidence="4">
    <location>
        <begin position="21"/>
        <end position="149"/>
    </location>
</feature>
<reference evidence="5 6" key="1">
    <citation type="submission" date="2018-11" db="EMBL/GenBank/DDBJ databases">
        <title>Sequencing the genomes of 1000 actinobacteria strains.</title>
        <authorList>
            <person name="Klenk H.-P."/>
        </authorList>
    </citation>
    <scope>NUCLEOTIDE SEQUENCE [LARGE SCALE GENOMIC DNA]</scope>
    <source>
        <strain evidence="5 6">DSM 10546</strain>
    </source>
</reference>
<dbReference type="SUPFAM" id="SSF46785">
    <property type="entry name" value="Winged helix' DNA-binding domain"/>
    <property type="match status" value="1"/>
</dbReference>
<dbReference type="GO" id="GO:0003700">
    <property type="term" value="F:DNA-binding transcription factor activity"/>
    <property type="evidence" value="ECO:0007669"/>
    <property type="project" value="InterPro"/>
</dbReference>
<dbReference type="PRINTS" id="PR00598">
    <property type="entry name" value="HTHMARR"/>
</dbReference>
<accession>A0A3N1ZVP3</accession>
<proteinExistence type="predicted"/>
<keyword evidence="2 5" id="KW-0238">DNA-binding</keyword>
<protein>
    <submittedName>
        <fullName evidence="5">DNA-binding MarR family transcriptional regulator</fullName>
    </submittedName>
</protein>
<dbReference type="EMBL" id="RKHG01000001">
    <property type="protein sequence ID" value="ROR54899.1"/>
    <property type="molecule type" value="Genomic_DNA"/>
</dbReference>
<dbReference type="InterPro" id="IPR000835">
    <property type="entry name" value="HTH_MarR-typ"/>
</dbReference>
<dbReference type="InterPro" id="IPR039422">
    <property type="entry name" value="MarR/SlyA-like"/>
</dbReference>
<evidence type="ECO:0000259" key="4">
    <source>
        <dbReference type="PROSITE" id="PS50995"/>
    </source>
</evidence>
<sequence>MGDRGHGAVRAVVPDWEPSPALEALDELVQVSAASMPAVARRAQLSESELHALRHLMKDDLGPADLARLLGVTAAAATGIVDRLEAHGHVERRPHPSDRRRTMVDLTPSGRTQAIGLLAPMFRSLAEADAELSDEERAVVTRFLRQATVAMRQVM</sequence>
<dbReference type="InterPro" id="IPR036388">
    <property type="entry name" value="WH-like_DNA-bd_sf"/>
</dbReference>
<dbReference type="GO" id="GO:0003677">
    <property type="term" value="F:DNA binding"/>
    <property type="evidence" value="ECO:0007669"/>
    <property type="project" value="UniProtKB-KW"/>
</dbReference>
<dbReference type="InterPro" id="IPR036390">
    <property type="entry name" value="WH_DNA-bd_sf"/>
</dbReference>
<dbReference type="SMART" id="SM00347">
    <property type="entry name" value="HTH_MARR"/>
    <property type="match status" value="1"/>
</dbReference>
<dbReference type="PROSITE" id="PS50995">
    <property type="entry name" value="HTH_MARR_2"/>
    <property type="match status" value="1"/>
</dbReference>
<dbReference type="GO" id="GO:0006950">
    <property type="term" value="P:response to stress"/>
    <property type="evidence" value="ECO:0007669"/>
    <property type="project" value="TreeGrafter"/>
</dbReference>
<keyword evidence="3" id="KW-0804">Transcription</keyword>